<sequence>MTIIAITREQFEQIRPLFEQARKRTAPRKIDLYEVFLGSVTSGKLPIFSCFVA</sequence>
<reference evidence="1" key="1">
    <citation type="submission" date="2013-07" db="EMBL/GenBank/DDBJ databases">
        <title>Sub-species coevolution in mutualistic symbiosis.</title>
        <authorList>
            <person name="Murfin K."/>
            <person name="Klassen J."/>
            <person name="Lee M."/>
            <person name="Forst S."/>
            <person name="Stock P."/>
            <person name="Goodrich-Blair H."/>
        </authorList>
    </citation>
    <scope>NUCLEOTIDE SEQUENCE [LARGE SCALE GENOMIC DNA]</scope>
    <source>
        <strain evidence="1">Puntauvense</strain>
    </source>
</reference>
<proteinExistence type="predicted"/>
<comment type="caution">
    <text evidence="1">The sequence shown here is derived from an EMBL/GenBank/DDBJ whole genome shotgun (WGS) entry which is preliminary data.</text>
</comment>
<dbReference type="AlphaFoldDB" id="A0A077NAT5"/>
<dbReference type="EMBL" id="CBSW010000003">
    <property type="protein sequence ID" value="CDG95100.1"/>
    <property type="molecule type" value="Genomic_DNA"/>
</dbReference>
<organism evidence="1">
    <name type="scientific">Xenorhabdus bovienii str. puntauvense</name>
    <dbReference type="NCBI Taxonomy" id="1398201"/>
    <lineage>
        <taxon>Bacteria</taxon>
        <taxon>Pseudomonadati</taxon>
        <taxon>Pseudomonadota</taxon>
        <taxon>Gammaproteobacteria</taxon>
        <taxon>Enterobacterales</taxon>
        <taxon>Morganellaceae</taxon>
        <taxon>Xenorhabdus</taxon>
    </lineage>
</organism>
<evidence type="ECO:0000313" key="1">
    <source>
        <dbReference type="EMBL" id="CDG95100.1"/>
    </source>
</evidence>
<accession>A0A077NAT5</accession>
<protein>
    <submittedName>
        <fullName evidence="1">Uncharacterized protein</fullName>
    </submittedName>
</protein>
<dbReference type="Proteomes" id="UP000028511">
    <property type="component" value="Unassembled WGS sequence"/>
</dbReference>
<name>A0A077NAT5_XENBV</name>
<gene>
    <name evidence="1" type="ORF">XBP1_1000003</name>
</gene>
<dbReference type="HOGENOM" id="CLU_3067693_0_0_6"/>